<gene>
    <name evidence="1" type="ORF">DLD82_04865</name>
</gene>
<dbReference type="RefSeq" id="WP_109939981.1">
    <property type="nucleotide sequence ID" value="NZ_CP176366.1"/>
</dbReference>
<evidence type="ECO:0000313" key="2">
    <source>
        <dbReference type="Proteomes" id="UP000245934"/>
    </source>
</evidence>
<reference evidence="1 2" key="1">
    <citation type="submission" date="2018-05" db="EMBL/GenBank/DDBJ databases">
        <title>Draft genome of Methanospirillum stamsii Pt1.</title>
        <authorList>
            <person name="Dueholm M.S."/>
            <person name="Nielsen P.H."/>
            <person name="Bakmann L.F."/>
            <person name="Otzen D.E."/>
        </authorList>
    </citation>
    <scope>NUCLEOTIDE SEQUENCE [LARGE SCALE GENOMIC DNA]</scope>
    <source>
        <strain evidence="1 2">Pt1</strain>
    </source>
</reference>
<dbReference type="OrthoDB" id="375409at2157"/>
<comment type="caution">
    <text evidence="1">The sequence shown here is derived from an EMBL/GenBank/DDBJ whole genome shotgun (WGS) entry which is preliminary data.</text>
</comment>
<evidence type="ECO:0000313" key="1">
    <source>
        <dbReference type="EMBL" id="PWR75462.1"/>
    </source>
</evidence>
<name>A0A2V2N5W2_9EURY</name>
<accession>A0A2V2N5W2</accession>
<protein>
    <submittedName>
        <fullName evidence="1">Uncharacterized protein</fullName>
    </submittedName>
</protein>
<organism evidence="1 2">
    <name type="scientific">Methanospirillum stamsii</name>
    <dbReference type="NCBI Taxonomy" id="1277351"/>
    <lineage>
        <taxon>Archaea</taxon>
        <taxon>Methanobacteriati</taxon>
        <taxon>Methanobacteriota</taxon>
        <taxon>Stenosarchaea group</taxon>
        <taxon>Methanomicrobia</taxon>
        <taxon>Methanomicrobiales</taxon>
        <taxon>Methanospirillaceae</taxon>
        <taxon>Methanospirillum</taxon>
    </lineage>
</organism>
<dbReference type="AlphaFoldDB" id="A0A2V2N5W2"/>
<dbReference type="EMBL" id="QGMZ01000010">
    <property type="protein sequence ID" value="PWR75462.1"/>
    <property type="molecule type" value="Genomic_DNA"/>
</dbReference>
<keyword evidence="2" id="KW-1185">Reference proteome</keyword>
<proteinExistence type="predicted"/>
<dbReference type="Proteomes" id="UP000245934">
    <property type="component" value="Unassembled WGS sequence"/>
</dbReference>
<dbReference type="GeneID" id="97609608"/>
<sequence length="183" mass="21299">MTGQIPDTVIWKKKKYDLPGYEGEENDVELFDPKIFGLSPQVMHTACYRGFYCTYKIVRNVLYLDILCVNDGHDTYPTINGIDVSPGRYDAYEYLHLNLPIQYSGLLRIGADFHSEKYIHMGFQKPSAYGIVWDLELSDGKIVGKKDISEKVKDIEGRYHDNYYQYELIDSINDAFKRDMNLR</sequence>